<evidence type="ECO:0000256" key="6">
    <source>
        <dbReference type="ARBA" id="ARBA00022490"/>
    </source>
</evidence>
<evidence type="ECO:0000256" key="10">
    <source>
        <dbReference type="ARBA" id="ARBA00022842"/>
    </source>
</evidence>
<dbReference type="GO" id="GO:0000287">
    <property type="term" value="F:magnesium ion binding"/>
    <property type="evidence" value="ECO:0007669"/>
    <property type="project" value="UniProtKB-UniRule"/>
</dbReference>
<dbReference type="InterPro" id="IPR013709">
    <property type="entry name" value="2-isopropylmalate_synth_dimer"/>
</dbReference>
<proteinExistence type="inferred from homology"/>
<dbReference type="PROSITE" id="PS50991">
    <property type="entry name" value="PYR_CT"/>
    <property type="match status" value="1"/>
</dbReference>
<evidence type="ECO:0000256" key="11">
    <source>
        <dbReference type="ARBA" id="ARBA00023304"/>
    </source>
</evidence>
<dbReference type="HAMAP" id="MF_00572">
    <property type="entry name" value="LeuA_type2"/>
    <property type="match status" value="1"/>
</dbReference>
<dbReference type="SUPFAM" id="SSF51569">
    <property type="entry name" value="Aldolase"/>
    <property type="match status" value="1"/>
</dbReference>
<feature type="compositionally biased region" description="Low complexity" evidence="13">
    <location>
        <begin position="1"/>
        <end position="21"/>
    </location>
</feature>
<dbReference type="NCBIfam" id="TIGR00970">
    <property type="entry name" value="leuA_yeast"/>
    <property type="match status" value="1"/>
</dbReference>
<feature type="region of interest" description="Regulatory domain" evidence="12">
    <location>
        <begin position="490"/>
        <end position="609"/>
    </location>
</feature>
<keyword evidence="5 12" id="KW-0432">Leucine biosynthesis</keyword>
<gene>
    <name evidence="12 15" type="primary">leuA</name>
    <name evidence="15" type="ORF">DVA86_34630</name>
</gene>
<evidence type="ECO:0000256" key="4">
    <source>
        <dbReference type="ARBA" id="ARBA00012973"/>
    </source>
</evidence>
<evidence type="ECO:0000256" key="2">
    <source>
        <dbReference type="ARBA" id="ARBA00004689"/>
    </source>
</evidence>
<comment type="catalytic activity">
    <reaction evidence="1 12">
        <text>3-methyl-2-oxobutanoate + acetyl-CoA + H2O = (2S)-2-isopropylmalate + CoA + H(+)</text>
        <dbReference type="Rhea" id="RHEA:21524"/>
        <dbReference type="ChEBI" id="CHEBI:1178"/>
        <dbReference type="ChEBI" id="CHEBI:11851"/>
        <dbReference type="ChEBI" id="CHEBI:15377"/>
        <dbReference type="ChEBI" id="CHEBI:15378"/>
        <dbReference type="ChEBI" id="CHEBI:57287"/>
        <dbReference type="ChEBI" id="CHEBI:57288"/>
        <dbReference type="EC" id="2.3.3.13"/>
    </reaction>
</comment>
<evidence type="ECO:0000256" key="12">
    <source>
        <dbReference type="HAMAP-Rule" id="MF_00572"/>
    </source>
</evidence>
<dbReference type="Pfam" id="PF00682">
    <property type="entry name" value="HMGL-like"/>
    <property type="match status" value="1"/>
</dbReference>
<dbReference type="SUPFAM" id="SSF89000">
    <property type="entry name" value="post-HMGL domain-like"/>
    <property type="match status" value="1"/>
</dbReference>
<accession>A0A345XZ37</accession>
<evidence type="ECO:0000256" key="8">
    <source>
        <dbReference type="ARBA" id="ARBA00022679"/>
    </source>
</evidence>
<sequence>MTSSDSSRSARPAPPAAGEDGAAARRVKPATPLTAATVRQRPSGMPVHRYGPYEAVDIPDRTWPEKRITQAPRWLSTDLRDGNQALIDPMSPARKRAMFDLLVSMGYKEIEVGFPSSGQTDFDFVRSIIEEGAIPEDVTISVLTQAREELIERTVESVRGAHRATVHLYNATAPVFRRVVFRGSRDEVRQIAVDGTRLVMEYAEKLLGDETVFGYQYSPEIFTDTELDFALEVCEGVMDVWQPEEGREIILNLPATVERSTPSTHADRFEWMSRNLSRREHVCLSVHPHNDRGTAVAAAELALMAGADRIEGCLFGQGERTGNVDLVTLGMNLFSQGVDPQIDFSRIDEIKRTAEYCNQMEVHARHPYVGDLVYTAFSGSHQDAIKKGFEAMEAGAAEQGTTVDAIEWAVPYLPIDPKDVGRSYEAVIRVNSQSGKGGIAYVLKNDHSLALPRRMQVEFSKIIQGMTDADGGEVTPEAIWAAFQDEYLPVPDGSWGRIALRSAQTSTTSEGQDALTVEAVVDGRDTVLTGTGNGPLAAFVDALRSAVHADVRVLDYVEHTMSEGAGAEAAAYIECAIGDKVLWGVGIDGNIVRASIKAVISAVNRAERD</sequence>
<dbReference type="GO" id="GO:0003985">
    <property type="term" value="F:acetyl-CoA C-acetyltransferase activity"/>
    <property type="evidence" value="ECO:0007669"/>
    <property type="project" value="UniProtKB-UniRule"/>
</dbReference>
<dbReference type="Pfam" id="PF08502">
    <property type="entry name" value="LeuA_dimer"/>
    <property type="match status" value="1"/>
</dbReference>
<dbReference type="Proteomes" id="UP000254425">
    <property type="component" value="Chromosome"/>
</dbReference>
<feature type="domain" description="Pyruvate carboxyltransferase" evidence="14">
    <location>
        <begin position="72"/>
        <end position="348"/>
    </location>
</feature>
<dbReference type="InterPro" id="IPR005668">
    <property type="entry name" value="IPM_Synthase"/>
</dbReference>
<keyword evidence="10 12" id="KW-0460">Magnesium</keyword>
<evidence type="ECO:0000256" key="9">
    <source>
        <dbReference type="ARBA" id="ARBA00022723"/>
    </source>
</evidence>
<dbReference type="InterPro" id="IPR039371">
    <property type="entry name" value="LeuA_N_DRE-TIM"/>
</dbReference>
<dbReference type="Pfam" id="PF22615">
    <property type="entry name" value="IPMS_D2"/>
    <property type="match status" value="1"/>
</dbReference>
<dbReference type="InterPro" id="IPR036230">
    <property type="entry name" value="LeuA_allosteric_dom_sf"/>
</dbReference>
<dbReference type="UniPathway" id="UPA00048">
    <property type="reaction ID" value="UER00070"/>
</dbReference>
<keyword evidence="7 12" id="KW-0028">Amino-acid biosynthesis</keyword>
<dbReference type="AlphaFoldDB" id="A0A345XZ37"/>
<comment type="similarity">
    <text evidence="3 12">Belongs to the alpha-IPM synthase/homocitrate synthase family. LeuA type 2 subfamily.</text>
</comment>
<feature type="region of interest" description="Disordered" evidence="13">
    <location>
        <begin position="1"/>
        <end position="37"/>
    </location>
</feature>
<dbReference type="RefSeq" id="WP_208884146.1">
    <property type="nucleotide sequence ID" value="NZ_CP031320.1"/>
</dbReference>
<feature type="binding site" evidence="12">
    <location>
        <position position="287"/>
    </location>
    <ligand>
        <name>Mg(2+)</name>
        <dbReference type="ChEBI" id="CHEBI:18420"/>
    </ligand>
</feature>
<evidence type="ECO:0000259" key="14">
    <source>
        <dbReference type="PROSITE" id="PS50991"/>
    </source>
</evidence>
<feature type="binding site" evidence="12">
    <location>
        <position position="81"/>
    </location>
    <ligand>
        <name>Mg(2+)</name>
        <dbReference type="ChEBI" id="CHEBI:18420"/>
    </ligand>
</feature>
<dbReference type="Gene3D" id="3.30.160.270">
    <property type="match status" value="1"/>
</dbReference>
<dbReference type="InterPro" id="IPR002034">
    <property type="entry name" value="AIPM/Hcit_synth_CS"/>
</dbReference>
<comment type="pathway">
    <text evidence="2 12">Amino-acid biosynthesis; L-leucine biosynthesis; L-leucine from 3-methyl-2-oxobutanoate: step 1/4.</text>
</comment>
<keyword evidence="16" id="KW-1185">Reference proteome</keyword>
<dbReference type="PANTHER" id="PTHR46911:SF1">
    <property type="entry name" value="2-ISOPROPYLMALATE SYNTHASE"/>
    <property type="match status" value="1"/>
</dbReference>
<keyword evidence="9 12" id="KW-0479">Metal-binding</keyword>
<evidence type="ECO:0000256" key="5">
    <source>
        <dbReference type="ARBA" id="ARBA00022430"/>
    </source>
</evidence>
<reference evidence="15 16" key="1">
    <citation type="submission" date="2018-07" db="EMBL/GenBank/DDBJ databases">
        <title>Draft genome of the type strain Streptomyces armeniacus ATCC 15676.</title>
        <authorList>
            <person name="Labana P."/>
            <person name="Gosse J.T."/>
            <person name="Boddy C.N."/>
        </authorList>
    </citation>
    <scope>NUCLEOTIDE SEQUENCE [LARGE SCALE GENOMIC DNA]</scope>
    <source>
        <strain evidence="15 16">ATCC 15676</strain>
    </source>
</reference>
<dbReference type="InterPro" id="IPR000891">
    <property type="entry name" value="PYR_CT"/>
</dbReference>
<dbReference type="Gene3D" id="3.20.20.70">
    <property type="entry name" value="Aldolase class I"/>
    <property type="match status" value="1"/>
</dbReference>
<dbReference type="EMBL" id="CP031320">
    <property type="protein sequence ID" value="AXK36903.1"/>
    <property type="molecule type" value="Genomic_DNA"/>
</dbReference>
<keyword evidence="11 12" id="KW-0100">Branched-chain amino acid biosynthesis</keyword>
<evidence type="ECO:0000256" key="1">
    <source>
        <dbReference type="ARBA" id="ARBA00000064"/>
    </source>
</evidence>
<dbReference type="NCBIfam" id="NF002991">
    <property type="entry name" value="PRK03739.1"/>
    <property type="match status" value="1"/>
</dbReference>
<dbReference type="SMART" id="SM00917">
    <property type="entry name" value="LeuA_dimer"/>
    <property type="match status" value="1"/>
</dbReference>
<dbReference type="CDD" id="cd07942">
    <property type="entry name" value="DRE_TIM_LeuA"/>
    <property type="match status" value="1"/>
</dbReference>
<evidence type="ECO:0000313" key="16">
    <source>
        <dbReference type="Proteomes" id="UP000254425"/>
    </source>
</evidence>
<comment type="cofactor">
    <cofactor evidence="12">
        <name>Mg(2+)</name>
        <dbReference type="ChEBI" id="CHEBI:18420"/>
    </cofactor>
</comment>
<dbReference type="GO" id="GO:0005737">
    <property type="term" value="C:cytoplasm"/>
    <property type="evidence" value="ECO:0007669"/>
    <property type="project" value="UniProtKB-SubCell"/>
</dbReference>
<keyword evidence="15" id="KW-0012">Acyltransferase</keyword>
<name>A0A345XZ37_9ACTN</name>
<dbReference type="PANTHER" id="PTHR46911">
    <property type="match status" value="1"/>
</dbReference>
<dbReference type="InterPro" id="IPR013785">
    <property type="entry name" value="Aldolase_TIM"/>
</dbReference>
<evidence type="ECO:0000313" key="15">
    <source>
        <dbReference type="EMBL" id="AXK36903.1"/>
    </source>
</evidence>
<dbReference type="GO" id="GO:0003852">
    <property type="term" value="F:2-isopropylmalate synthase activity"/>
    <property type="evidence" value="ECO:0007669"/>
    <property type="project" value="UniProtKB-UniRule"/>
</dbReference>
<evidence type="ECO:0000256" key="3">
    <source>
        <dbReference type="ARBA" id="ARBA00009767"/>
    </source>
</evidence>
<keyword evidence="6 12" id="KW-0963">Cytoplasm</keyword>
<keyword evidence="8 12" id="KW-0808">Transferase</keyword>
<evidence type="ECO:0000256" key="7">
    <source>
        <dbReference type="ARBA" id="ARBA00022605"/>
    </source>
</evidence>
<protein>
    <recommendedName>
        <fullName evidence="4 12">2-isopropylmalate synthase</fullName>
        <ecNumber evidence="4 12">2.3.3.13</ecNumber>
    </recommendedName>
    <alternativeName>
        <fullName evidence="12">Alpha-IPM synthase</fullName>
    </alternativeName>
    <alternativeName>
        <fullName evidence="12">Alpha-isopropylmalate synthase</fullName>
    </alternativeName>
</protein>
<dbReference type="KEGG" id="sarm:DVA86_34630"/>
<comment type="subcellular location">
    <subcellularLocation>
        <location evidence="12">Cytoplasm</location>
    </subcellularLocation>
</comment>
<comment type="subunit">
    <text evidence="12">Homodimer.</text>
</comment>
<feature type="binding site" evidence="12">
    <location>
        <position position="289"/>
    </location>
    <ligand>
        <name>Mg(2+)</name>
        <dbReference type="ChEBI" id="CHEBI:18420"/>
    </ligand>
</feature>
<dbReference type="PROSITE" id="PS00815">
    <property type="entry name" value="AIPM_HOMOCIT_SYNTH_1"/>
    <property type="match status" value="1"/>
</dbReference>
<evidence type="ECO:0000256" key="13">
    <source>
        <dbReference type="SAM" id="MobiDB-lite"/>
    </source>
</evidence>
<feature type="binding site" evidence="12">
    <location>
        <position position="323"/>
    </location>
    <ligand>
        <name>Mg(2+)</name>
        <dbReference type="ChEBI" id="CHEBI:18420"/>
    </ligand>
</feature>
<organism evidence="15 16">
    <name type="scientific">Streptomyces armeniacus</name>
    <dbReference type="NCBI Taxonomy" id="83291"/>
    <lineage>
        <taxon>Bacteria</taxon>
        <taxon>Bacillati</taxon>
        <taxon>Actinomycetota</taxon>
        <taxon>Actinomycetes</taxon>
        <taxon>Kitasatosporales</taxon>
        <taxon>Streptomycetaceae</taxon>
        <taxon>Streptomyces</taxon>
    </lineage>
</organism>
<dbReference type="SUPFAM" id="SSF110921">
    <property type="entry name" value="2-isopropylmalate synthase LeuA, allosteric (dimerisation) domain"/>
    <property type="match status" value="1"/>
</dbReference>
<dbReference type="GO" id="GO:0009098">
    <property type="term" value="P:L-leucine biosynthetic process"/>
    <property type="evidence" value="ECO:0007669"/>
    <property type="project" value="UniProtKB-UniRule"/>
</dbReference>
<dbReference type="FunFam" id="3.30.160.270:FF:000006">
    <property type="entry name" value="2-isopropylmalate synthase"/>
    <property type="match status" value="1"/>
</dbReference>
<comment type="function">
    <text evidence="12">Catalyzes the condensation of the acetyl group of acetyl-CoA with 3-methyl-2-oxobutanoate (2-ketoisovalerate) to form 3-carboxy-3-hydroxy-4-methylpentanoate (2-isopropylmalate).</text>
</comment>
<dbReference type="InterPro" id="IPR054692">
    <property type="entry name" value="LeuA-like_post-cat"/>
</dbReference>
<dbReference type="FunFam" id="3.20.20.70:FF:000045">
    <property type="entry name" value="2-isopropylmalate synthase"/>
    <property type="match status" value="1"/>
</dbReference>
<dbReference type="PROSITE" id="PS00816">
    <property type="entry name" value="AIPM_HOMOCIT_SYNTH_2"/>
    <property type="match status" value="1"/>
</dbReference>
<dbReference type="EC" id="2.3.3.13" evidence="4 12"/>